<comment type="caution">
    <text evidence="3">The sequence shown here is derived from an EMBL/GenBank/DDBJ whole genome shotgun (WGS) entry which is preliminary data.</text>
</comment>
<dbReference type="Proteomes" id="UP000886611">
    <property type="component" value="Unassembled WGS sequence"/>
</dbReference>
<proteinExistence type="predicted"/>
<dbReference type="InterPro" id="IPR048795">
    <property type="entry name" value="PWP3A_3B_4_C"/>
</dbReference>
<name>A0A8X8BE28_POLSE</name>
<accession>A0A8X8BE28</accession>
<dbReference type="EMBL" id="JAATIS010009265">
    <property type="protein sequence ID" value="KAG2455458.1"/>
    <property type="molecule type" value="Genomic_DNA"/>
</dbReference>
<evidence type="ECO:0000313" key="3">
    <source>
        <dbReference type="EMBL" id="KAG2455458.1"/>
    </source>
</evidence>
<feature type="domain" description="PWWP" evidence="2">
    <location>
        <begin position="62"/>
        <end position="154"/>
    </location>
</feature>
<keyword evidence="4" id="KW-1185">Reference proteome</keyword>
<feature type="non-terminal residue" evidence="3">
    <location>
        <position position="1"/>
    </location>
</feature>
<sequence length="156" mass="17664">MNSINILMSKSQDQEDHGSSELVEEYTDIATPSVGEQVGCVVAMGRLTEEQVAQVFAAAEISRAYRRTQHEKLLEFIIKDHGADDHLLAVVSRKVLSKWLNYENPKGHRVMTSIEDEELIDGLYNFLDEVLSRAVGPFERIDRVHIILDVLMPEVN</sequence>
<protein>
    <submittedName>
        <fullName evidence="3">MUM1 protein</fullName>
    </submittedName>
</protein>
<evidence type="ECO:0000256" key="1">
    <source>
        <dbReference type="SAM" id="MobiDB-lite"/>
    </source>
</evidence>
<organism evidence="3 4">
    <name type="scientific">Polypterus senegalus</name>
    <name type="common">Senegal bichir</name>
    <dbReference type="NCBI Taxonomy" id="55291"/>
    <lineage>
        <taxon>Eukaryota</taxon>
        <taxon>Metazoa</taxon>
        <taxon>Chordata</taxon>
        <taxon>Craniata</taxon>
        <taxon>Vertebrata</taxon>
        <taxon>Euteleostomi</taxon>
        <taxon>Actinopterygii</taxon>
        <taxon>Polypteriformes</taxon>
        <taxon>Polypteridae</taxon>
        <taxon>Polypterus</taxon>
    </lineage>
</organism>
<dbReference type="PANTHER" id="PTHR31333">
    <property type="entry name" value="PWWP DOMAIN-CONTAINING DNA REPAIR FACTOR 3 FAMILY MEMBER"/>
    <property type="match status" value="1"/>
</dbReference>
<dbReference type="Pfam" id="PF20886">
    <property type="entry name" value="PWP3A-B_C"/>
    <property type="match status" value="1"/>
</dbReference>
<feature type="non-terminal residue" evidence="3">
    <location>
        <position position="156"/>
    </location>
</feature>
<feature type="compositionally biased region" description="Polar residues" evidence="1">
    <location>
        <begin position="1"/>
        <end position="11"/>
    </location>
</feature>
<feature type="region of interest" description="Disordered" evidence="1">
    <location>
        <begin position="1"/>
        <end position="21"/>
    </location>
</feature>
<evidence type="ECO:0000259" key="2">
    <source>
        <dbReference type="Pfam" id="PF20886"/>
    </source>
</evidence>
<evidence type="ECO:0000313" key="4">
    <source>
        <dbReference type="Proteomes" id="UP000886611"/>
    </source>
</evidence>
<reference evidence="3 4" key="1">
    <citation type="journal article" date="2021" name="Cell">
        <title>Tracing the genetic footprints of vertebrate landing in non-teleost ray-finned fishes.</title>
        <authorList>
            <person name="Bi X."/>
            <person name="Wang K."/>
            <person name="Yang L."/>
            <person name="Pan H."/>
            <person name="Jiang H."/>
            <person name="Wei Q."/>
            <person name="Fang M."/>
            <person name="Yu H."/>
            <person name="Zhu C."/>
            <person name="Cai Y."/>
            <person name="He Y."/>
            <person name="Gan X."/>
            <person name="Zeng H."/>
            <person name="Yu D."/>
            <person name="Zhu Y."/>
            <person name="Jiang H."/>
            <person name="Qiu Q."/>
            <person name="Yang H."/>
            <person name="Zhang Y.E."/>
            <person name="Wang W."/>
            <person name="Zhu M."/>
            <person name="He S."/>
            <person name="Zhang G."/>
        </authorList>
    </citation>
    <scope>NUCLEOTIDE SEQUENCE [LARGE SCALE GENOMIC DNA]</scope>
    <source>
        <strain evidence="3">Bchr_013</strain>
    </source>
</reference>
<dbReference type="InterPro" id="IPR040263">
    <property type="entry name" value="PWP3A_3B_4"/>
</dbReference>
<dbReference type="PANTHER" id="PTHR31333:SF6">
    <property type="entry name" value="MUM1 LIKE 1"/>
    <property type="match status" value="1"/>
</dbReference>
<gene>
    <name evidence="3" type="primary">Mum1_0</name>
    <name evidence="3" type="ORF">GTO96_0007554</name>
</gene>
<dbReference type="AlphaFoldDB" id="A0A8X8BE28"/>